<keyword evidence="2" id="KW-0496">Mitochondrion</keyword>
<dbReference type="EMBL" id="LKAM01000016">
    <property type="protein sequence ID" value="KUM45791.1"/>
    <property type="molecule type" value="Genomic_DNA"/>
</dbReference>
<gene>
    <name evidence="2" type="ORF">ABT39_MTgene2359</name>
</gene>
<proteinExistence type="predicted"/>
<sequence length="63" mass="6918">MGPLPTKGIRGANPSDRTQAGSREPHLSSSHKSKPPSNIIQEECLFSLYHPKTLLPPTTFSYL</sequence>
<protein>
    <submittedName>
        <fullName evidence="2">Uncharacterized protein</fullName>
    </submittedName>
</protein>
<evidence type="ECO:0000313" key="2">
    <source>
        <dbReference type="EMBL" id="KUM45791.1"/>
    </source>
</evidence>
<dbReference type="AlphaFoldDB" id="A0A101LUX2"/>
<geneLocation type="mitochondrion" evidence="2"/>
<accession>A0A101LUX2</accession>
<evidence type="ECO:0000256" key="1">
    <source>
        <dbReference type="SAM" id="MobiDB-lite"/>
    </source>
</evidence>
<comment type="caution">
    <text evidence="2">The sequence shown here is derived from an EMBL/GenBank/DDBJ whole genome shotgun (WGS) entry which is preliminary data.</text>
</comment>
<name>A0A101LUX2_PICGL</name>
<reference evidence="2" key="1">
    <citation type="journal article" date="2015" name="Genome Biol. Evol.">
        <title>Organellar Genomes of White Spruce (Picea glauca): Assembly and Annotation.</title>
        <authorList>
            <person name="Jackman S.D."/>
            <person name="Warren R.L."/>
            <person name="Gibb E.A."/>
            <person name="Vandervalk B.P."/>
            <person name="Mohamadi H."/>
            <person name="Chu J."/>
            <person name="Raymond A."/>
            <person name="Pleasance S."/>
            <person name="Coope R."/>
            <person name="Wildung M.R."/>
            <person name="Ritland C.E."/>
            <person name="Bousquet J."/>
            <person name="Jones S.J."/>
            <person name="Bohlmann J."/>
            <person name="Birol I."/>
        </authorList>
    </citation>
    <scope>NUCLEOTIDE SEQUENCE [LARGE SCALE GENOMIC DNA]</scope>
    <source>
        <tissue evidence="2">Flushing bud</tissue>
    </source>
</reference>
<feature type="region of interest" description="Disordered" evidence="1">
    <location>
        <begin position="1"/>
        <end position="38"/>
    </location>
</feature>
<organism evidence="2">
    <name type="scientific">Picea glauca</name>
    <name type="common">White spruce</name>
    <name type="synonym">Pinus glauca</name>
    <dbReference type="NCBI Taxonomy" id="3330"/>
    <lineage>
        <taxon>Eukaryota</taxon>
        <taxon>Viridiplantae</taxon>
        <taxon>Streptophyta</taxon>
        <taxon>Embryophyta</taxon>
        <taxon>Tracheophyta</taxon>
        <taxon>Spermatophyta</taxon>
        <taxon>Pinopsida</taxon>
        <taxon>Pinidae</taxon>
        <taxon>Conifers I</taxon>
        <taxon>Pinales</taxon>
        <taxon>Pinaceae</taxon>
        <taxon>Picea</taxon>
    </lineage>
</organism>